<comment type="subcellular location">
    <subcellularLocation>
        <location evidence="1">Nucleus inner membrane</location>
    </subcellularLocation>
</comment>
<dbReference type="InterPro" id="IPR044780">
    <property type="entry name" value="Heh2/Src1"/>
</dbReference>
<evidence type="ECO:0000256" key="6">
    <source>
        <dbReference type="ARBA" id="ARBA00023242"/>
    </source>
</evidence>
<evidence type="ECO:0000256" key="8">
    <source>
        <dbReference type="SAM" id="Phobius"/>
    </source>
</evidence>
<evidence type="ECO:0000256" key="3">
    <source>
        <dbReference type="ARBA" id="ARBA00022692"/>
    </source>
</evidence>
<dbReference type="Gene3D" id="1.10.10.1180">
    <property type="entry name" value="MAN1, winged-helix domain"/>
    <property type="match status" value="1"/>
</dbReference>
<keyword evidence="4 8" id="KW-1133">Transmembrane helix</keyword>
<dbReference type="GO" id="GO:0005637">
    <property type="term" value="C:nuclear inner membrane"/>
    <property type="evidence" value="ECO:0007669"/>
    <property type="project" value="UniProtKB-SubCell"/>
</dbReference>
<name>A0A9P6J4X0_MORAP</name>
<dbReference type="Proteomes" id="UP000738359">
    <property type="component" value="Unassembled WGS sequence"/>
</dbReference>
<comment type="caution">
    <text evidence="10">The sequence shown here is derived from an EMBL/GenBank/DDBJ whole genome shotgun (WGS) entry which is preliminary data.</text>
</comment>
<dbReference type="GO" id="GO:0003682">
    <property type="term" value="F:chromatin binding"/>
    <property type="evidence" value="ECO:0007669"/>
    <property type="project" value="InterPro"/>
</dbReference>
<dbReference type="PANTHER" id="PTHR47808:SF2">
    <property type="entry name" value="LEM DOMAIN-CONTAINING PROTEIN 2"/>
    <property type="match status" value="1"/>
</dbReference>
<feature type="compositionally biased region" description="Basic and acidic residues" evidence="7">
    <location>
        <begin position="199"/>
        <end position="210"/>
    </location>
</feature>
<evidence type="ECO:0000256" key="7">
    <source>
        <dbReference type="SAM" id="MobiDB-lite"/>
    </source>
</evidence>
<evidence type="ECO:0000256" key="5">
    <source>
        <dbReference type="ARBA" id="ARBA00023136"/>
    </source>
</evidence>
<feature type="compositionally biased region" description="Polar residues" evidence="7">
    <location>
        <begin position="701"/>
        <end position="719"/>
    </location>
</feature>
<feature type="region of interest" description="Disordered" evidence="7">
    <location>
        <begin position="638"/>
        <end position="719"/>
    </location>
</feature>
<sequence>MPPKEAPHYLHPDFDPWTLKMDQIREILIQHHVRTPTGIVKKQQLVDLFNENIKPQVPELKDAEKKIDAEEHKERPSTPKARQPRRTKTEEKLVEEPPLAKPARIRRASSKARLNAEESVEVVVPKPKRSNSRVKASPAKSDAESSTAEPARGRRPRKASVESEDDYSPKTKATKAAAKAKRSKDGNFSDENPFQSGSERGRSTSRDTTRSRSRSRQSTKRTPKANDKTPTRDNTFKVPAQPAFSKFMHAPPEDKGGESSSRASTALSRARRLSVSELPPPKPLHLTSSQSDIQEFLEKVRRNLTPIWIALGTVVLVYGVWYRQTRIEVGFCTPTSDLATRAGGWFYPSCIPCPDHATCERPDAEPVCPPEYMLKPQLLSFGNLLPLSPVCVLNKAKAYQSLQVADAAEKLLHFHAGKIECSMTRDSLPKGSVEYRARRGASTLELRKQLEQLKDANVSQNDFDQYWERALRELRRRSDKVVFETGLAGEERIRSLRPSKSLGCRLRQLLIGWILEFKFFLFAVLSSVLGGFYVRSYMERRQKEVKIVNGLVQNVLTKLSDQAHYYYVDPVIYPEPWLSDAHLRDALLVDVHSPARRQEIWQKVQTIVENNANVRVNDEDMRGEVHRTWEWVGASGVLGQQHQQRQQQPRHQQVAPSGDSTGFAVPTVKRGRGRPPKVPPRVGAHGSFFGMTRQDSEYMNPENSLYPSLSQEYQSFSQE</sequence>
<reference evidence="10" key="1">
    <citation type="journal article" date="2020" name="Fungal Divers.">
        <title>Resolving the Mortierellaceae phylogeny through synthesis of multi-gene phylogenetics and phylogenomics.</title>
        <authorList>
            <person name="Vandepol N."/>
            <person name="Liber J."/>
            <person name="Desiro A."/>
            <person name="Na H."/>
            <person name="Kennedy M."/>
            <person name="Barry K."/>
            <person name="Grigoriev I.V."/>
            <person name="Miller A.N."/>
            <person name="O'Donnell K."/>
            <person name="Stajich J.E."/>
            <person name="Bonito G."/>
        </authorList>
    </citation>
    <scope>NUCLEOTIDE SEQUENCE</scope>
    <source>
        <strain evidence="10">CK1249</strain>
    </source>
</reference>
<evidence type="ECO:0000256" key="1">
    <source>
        <dbReference type="ARBA" id="ARBA00004540"/>
    </source>
</evidence>
<feature type="compositionally biased region" description="Basic and acidic residues" evidence="7">
    <location>
        <begin position="59"/>
        <end position="77"/>
    </location>
</feature>
<feature type="transmembrane region" description="Helical" evidence="8">
    <location>
        <begin position="510"/>
        <end position="534"/>
    </location>
</feature>
<evidence type="ECO:0000256" key="2">
    <source>
        <dbReference type="ARBA" id="ARBA00022553"/>
    </source>
</evidence>
<feature type="compositionally biased region" description="Basic residues" evidence="7">
    <location>
        <begin position="211"/>
        <end position="223"/>
    </location>
</feature>
<dbReference type="GO" id="GO:0005783">
    <property type="term" value="C:endoplasmic reticulum"/>
    <property type="evidence" value="ECO:0007669"/>
    <property type="project" value="TreeGrafter"/>
</dbReference>
<evidence type="ECO:0000313" key="11">
    <source>
        <dbReference type="Proteomes" id="UP000738359"/>
    </source>
</evidence>
<organism evidence="10 11">
    <name type="scientific">Mortierella alpina</name>
    <name type="common">Oleaginous fungus</name>
    <name type="synonym">Mortierella renispora</name>
    <dbReference type="NCBI Taxonomy" id="64518"/>
    <lineage>
        <taxon>Eukaryota</taxon>
        <taxon>Fungi</taxon>
        <taxon>Fungi incertae sedis</taxon>
        <taxon>Mucoromycota</taxon>
        <taxon>Mortierellomycotina</taxon>
        <taxon>Mortierellomycetes</taxon>
        <taxon>Mortierellales</taxon>
        <taxon>Mortierellaceae</taxon>
        <taxon>Mortierella</taxon>
    </lineage>
</organism>
<dbReference type="InterPro" id="IPR018996">
    <property type="entry name" value="Man1/Src1-like_C"/>
</dbReference>
<feature type="region of interest" description="Disordered" evidence="7">
    <location>
        <begin position="54"/>
        <end position="287"/>
    </location>
</feature>
<accession>A0A9P6J4X0</accession>
<feature type="compositionally biased region" description="Low complexity" evidence="7">
    <location>
        <begin position="259"/>
        <end position="277"/>
    </location>
</feature>
<keyword evidence="2" id="KW-0597">Phosphoprotein</keyword>
<dbReference type="PANTHER" id="PTHR47808">
    <property type="entry name" value="INNER NUCLEAR MEMBRANE PROTEIN HEH2-RELATED"/>
    <property type="match status" value="1"/>
</dbReference>
<evidence type="ECO:0000256" key="4">
    <source>
        <dbReference type="ARBA" id="ARBA00022989"/>
    </source>
</evidence>
<keyword evidence="11" id="KW-1185">Reference proteome</keyword>
<feature type="domain" description="Man1/Src1-like C-terminal" evidence="9">
    <location>
        <begin position="312"/>
        <end position="633"/>
    </location>
</feature>
<keyword evidence="6" id="KW-0539">Nucleus</keyword>
<feature type="compositionally biased region" description="Basic and acidic residues" evidence="7">
    <location>
        <begin position="224"/>
        <end position="235"/>
    </location>
</feature>
<evidence type="ECO:0000313" key="10">
    <source>
        <dbReference type="EMBL" id="KAF9962500.1"/>
    </source>
</evidence>
<dbReference type="CDD" id="cd12935">
    <property type="entry name" value="LEM_like"/>
    <property type="match status" value="1"/>
</dbReference>
<keyword evidence="5 8" id="KW-0472">Membrane</keyword>
<dbReference type="InterPro" id="IPR041885">
    <property type="entry name" value="MAN1_winged_helix_dom"/>
</dbReference>
<gene>
    <name evidence="10" type="primary">SRC1_2</name>
    <name evidence="10" type="ORF">BGZ70_008034</name>
</gene>
<dbReference type="OrthoDB" id="2503928at2759"/>
<protein>
    <submittedName>
        <fullName evidence="10">Inner nuclear membrane protein enriched at telomere/subtelomere region</fullName>
    </submittedName>
</protein>
<dbReference type="Pfam" id="PF09402">
    <property type="entry name" value="MSC"/>
    <property type="match status" value="1"/>
</dbReference>
<keyword evidence="3 8" id="KW-0812">Transmembrane</keyword>
<evidence type="ECO:0000259" key="9">
    <source>
        <dbReference type="Pfam" id="PF09402"/>
    </source>
</evidence>
<proteinExistence type="predicted"/>
<dbReference type="GO" id="GO:0034399">
    <property type="term" value="C:nuclear periphery"/>
    <property type="evidence" value="ECO:0007669"/>
    <property type="project" value="TreeGrafter"/>
</dbReference>
<dbReference type="GO" id="GO:0071763">
    <property type="term" value="P:nuclear membrane organization"/>
    <property type="evidence" value="ECO:0007669"/>
    <property type="project" value="TreeGrafter"/>
</dbReference>
<dbReference type="EMBL" id="JAAAHY010000547">
    <property type="protein sequence ID" value="KAF9962500.1"/>
    <property type="molecule type" value="Genomic_DNA"/>
</dbReference>
<dbReference type="AlphaFoldDB" id="A0A9P6J4X0"/>
<feature type="compositionally biased region" description="Low complexity" evidence="7">
    <location>
        <begin position="640"/>
        <end position="653"/>
    </location>
</feature>